<evidence type="ECO:0000256" key="1">
    <source>
        <dbReference type="SAM" id="Phobius"/>
    </source>
</evidence>
<evidence type="ECO:0000313" key="2">
    <source>
        <dbReference type="EMBL" id="SPC72691.1"/>
    </source>
</evidence>
<gene>
    <name evidence="2" type="ORF">FSB_LOCUS573</name>
</gene>
<keyword evidence="1" id="KW-0812">Transmembrane</keyword>
<proteinExistence type="predicted"/>
<keyword evidence="1" id="KW-1133">Transmembrane helix</keyword>
<feature type="transmembrane region" description="Helical" evidence="1">
    <location>
        <begin position="6"/>
        <end position="29"/>
    </location>
</feature>
<organism evidence="2">
    <name type="scientific">Fagus sylvatica</name>
    <name type="common">Beechnut</name>
    <dbReference type="NCBI Taxonomy" id="28930"/>
    <lineage>
        <taxon>Eukaryota</taxon>
        <taxon>Viridiplantae</taxon>
        <taxon>Streptophyta</taxon>
        <taxon>Embryophyta</taxon>
        <taxon>Tracheophyta</taxon>
        <taxon>Spermatophyta</taxon>
        <taxon>Magnoliopsida</taxon>
        <taxon>eudicotyledons</taxon>
        <taxon>Gunneridae</taxon>
        <taxon>Pentapetalae</taxon>
        <taxon>rosids</taxon>
        <taxon>fabids</taxon>
        <taxon>Fagales</taxon>
        <taxon>Fagaceae</taxon>
        <taxon>Fagus</taxon>
    </lineage>
</organism>
<dbReference type="AlphaFoldDB" id="A0A2N9EDE1"/>
<accession>A0A2N9EDE1</accession>
<reference evidence="2" key="1">
    <citation type="submission" date="2018-02" db="EMBL/GenBank/DDBJ databases">
        <authorList>
            <person name="Cohen D.B."/>
            <person name="Kent A.D."/>
        </authorList>
    </citation>
    <scope>NUCLEOTIDE SEQUENCE</scope>
</reference>
<sequence length="62" mass="6699">MVGFGFARGFVVAWVCGYGFAGMGLWWLWAEVGGIQWPWVSGFGDEGFPALGMGCAMDLGCW</sequence>
<name>A0A2N9EDE1_FAGSY</name>
<protein>
    <submittedName>
        <fullName evidence="2">Uncharacterized protein</fullName>
    </submittedName>
</protein>
<keyword evidence="1" id="KW-0472">Membrane</keyword>
<dbReference type="EMBL" id="OIVN01000019">
    <property type="protein sequence ID" value="SPC72691.1"/>
    <property type="molecule type" value="Genomic_DNA"/>
</dbReference>